<dbReference type="EMBL" id="MU004194">
    <property type="protein sequence ID" value="KAF2492205.1"/>
    <property type="molecule type" value="Genomic_DNA"/>
</dbReference>
<name>A0A6A6QIG7_9PEZI</name>
<evidence type="ECO:0000256" key="1">
    <source>
        <dbReference type="SAM" id="MobiDB-lite"/>
    </source>
</evidence>
<proteinExistence type="predicted"/>
<accession>A0A6A6QIG7</accession>
<dbReference type="AlphaFoldDB" id="A0A6A6QIG7"/>
<sequence length="171" mass="18700">MRHCQGECQSALLRQLALQLLCSPPRSPGERDRPESSGRGHSQNDAHKREDMVVEDLWAEQIGRALHRKAWIGNTRLGIAEWHAVARRQDGCWNFAMPGCMWAHDSRSKGVNVWLHVGAAKCADASPDSAPVAGWLGAHRTAVPRAHFDHDSRAVDVDGCKMRAGAAVVGA</sequence>
<protein>
    <submittedName>
        <fullName evidence="2">Uncharacterized protein</fullName>
    </submittedName>
</protein>
<reference evidence="2" key="1">
    <citation type="journal article" date="2020" name="Stud. Mycol.">
        <title>101 Dothideomycetes genomes: a test case for predicting lifestyles and emergence of pathogens.</title>
        <authorList>
            <person name="Haridas S."/>
            <person name="Albert R."/>
            <person name="Binder M."/>
            <person name="Bloem J."/>
            <person name="Labutti K."/>
            <person name="Salamov A."/>
            <person name="Andreopoulos B."/>
            <person name="Baker S."/>
            <person name="Barry K."/>
            <person name="Bills G."/>
            <person name="Bluhm B."/>
            <person name="Cannon C."/>
            <person name="Castanera R."/>
            <person name="Culley D."/>
            <person name="Daum C."/>
            <person name="Ezra D."/>
            <person name="Gonzalez J."/>
            <person name="Henrissat B."/>
            <person name="Kuo A."/>
            <person name="Liang C."/>
            <person name="Lipzen A."/>
            <person name="Lutzoni F."/>
            <person name="Magnuson J."/>
            <person name="Mondo S."/>
            <person name="Nolan M."/>
            <person name="Ohm R."/>
            <person name="Pangilinan J."/>
            <person name="Park H.-J."/>
            <person name="Ramirez L."/>
            <person name="Alfaro M."/>
            <person name="Sun H."/>
            <person name="Tritt A."/>
            <person name="Yoshinaga Y."/>
            <person name="Zwiers L.-H."/>
            <person name="Turgeon B."/>
            <person name="Goodwin S."/>
            <person name="Spatafora J."/>
            <person name="Crous P."/>
            <person name="Grigoriev I."/>
        </authorList>
    </citation>
    <scope>NUCLEOTIDE SEQUENCE</scope>
    <source>
        <strain evidence="2">CBS 269.34</strain>
    </source>
</reference>
<feature type="compositionally biased region" description="Basic and acidic residues" evidence="1">
    <location>
        <begin position="28"/>
        <end position="50"/>
    </location>
</feature>
<keyword evidence="3" id="KW-1185">Reference proteome</keyword>
<feature type="region of interest" description="Disordered" evidence="1">
    <location>
        <begin position="24"/>
        <end position="50"/>
    </location>
</feature>
<evidence type="ECO:0000313" key="2">
    <source>
        <dbReference type="EMBL" id="KAF2492205.1"/>
    </source>
</evidence>
<evidence type="ECO:0000313" key="3">
    <source>
        <dbReference type="Proteomes" id="UP000799750"/>
    </source>
</evidence>
<organism evidence="2 3">
    <name type="scientific">Lophium mytilinum</name>
    <dbReference type="NCBI Taxonomy" id="390894"/>
    <lineage>
        <taxon>Eukaryota</taxon>
        <taxon>Fungi</taxon>
        <taxon>Dikarya</taxon>
        <taxon>Ascomycota</taxon>
        <taxon>Pezizomycotina</taxon>
        <taxon>Dothideomycetes</taxon>
        <taxon>Pleosporomycetidae</taxon>
        <taxon>Mytilinidiales</taxon>
        <taxon>Mytilinidiaceae</taxon>
        <taxon>Lophium</taxon>
    </lineage>
</organism>
<gene>
    <name evidence="2" type="ORF">BU16DRAFT_106782</name>
</gene>
<dbReference type="Proteomes" id="UP000799750">
    <property type="component" value="Unassembled WGS sequence"/>
</dbReference>